<evidence type="ECO:0000259" key="7">
    <source>
        <dbReference type="Pfam" id="PF05154"/>
    </source>
</evidence>
<feature type="chain" id="PRO_5043731359" evidence="6">
    <location>
        <begin position="20"/>
        <end position="199"/>
    </location>
</feature>
<evidence type="ECO:0000256" key="2">
    <source>
        <dbReference type="ARBA" id="ARBA00022692"/>
    </source>
</evidence>
<dbReference type="EMBL" id="JAKMXF010000210">
    <property type="protein sequence ID" value="KAI6655035.1"/>
    <property type="molecule type" value="Genomic_DNA"/>
</dbReference>
<keyword evidence="6" id="KW-0732">Signal</keyword>
<protein>
    <submittedName>
        <fullName evidence="8">TM2 domain-containing protein 3-like</fullName>
    </submittedName>
</protein>
<keyword evidence="9" id="KW-1185">Reference proteome</keyword>
<evidence type="ECO:0000313" key="9">
    <source>
        <dbReference type="Proteomes" id="UP001165289"/>
    </source>
</evidence>
<evidence type="ECO:0000256" key="5">
    <source>
        <dbReference type="SAM" id="Phobius"/>
    </source>
</evidence>
<comment type="subcellular location">
    <subcellularLocation>
        <location evidence="1">Membrane</location>
        <topology evidence="1">Multi-pass membrane protein</topology>
    </subcellularLocation>
</comment>
<evidence type="ECO:0000256" key="4">
    <source>
        <dbReference type="ARBA" id="ARBA00023136"/>
    </source>
</evidence>
<dbReference type="GO" id="GO:0016020">
    <property type="term" value="C:membrane"/>
    <property type="evidence" value="ECO:0007669"/>
    <property type="project" value="UniProtKB-SubCell"/>
</dbReference>
<evidence type="ECO:0000256" key="3">
    <source>
        <dbReference type="ARBA" id="ARBA00022989"/>
    </source>
</evidence>
<comment type="caution">
    <text evidence="8">The sequence shown here is derived from an EMBL/GenBank/DDBJ whole genome shotgun (WGS) entry which is preliminary data.</text>
</comment>
<dbReference type="AlphaFoldDB" id="A0AAV7K1V8"/>
<evidence type="ECO:0000313" key="8">
    <source>
        <dbReference type="EMBL" id="KAI6655035.1"/>
    </source>
</evidence>
<dbReference type="Proteomes" id="UP001165289">
    <property type="component" value="Unassembled WGS sequence"/>
</dbReference>
<feature type="signal peptide" evidence="6">
    <location>
        <begin position="1"/>
        <end position="19"/>
    </location>
</feature>
<reference evidence="8 9" key="1">
    <citation type="journal article" date="2023" name="BMC Biol.">
        <title>The compact genome of the sponge Oopsacas minuta (Hexactinellida) is lacking key metazoan core genes.</title>
        <authorList>
            <person name="Santini S."/>
            <person name="Schenkelaars Q."/>
            <person name="Jourda C."/>
            <person name="Duchesne M."/>
            <person name="Belahbib H."/>
            <person name="Rocher C."/>
            <person name="Selva M."/>
            <person name="Riesgo A."/>
            <person name="Vervoort M."/>
            <person name="Leys S.P."/>
            <person name="Kodjabachian L."/>
            <person name="Le Bivic A."/>
            <person name="Borchiellini C."/>
            <person name="Claverie J.M."/>
            <person name="Renard E."/>
        </authorList>
    </citation>
    <scope>NUCLEOTIDE SEQUENCE [LARGE SCALE GENOMIC DNA]</scope>
    <source>
        <strain evidence="8">SPO-2</strain>
    </source>
</reference>
<evidence type="ECO:0000256" key="1">
    <source>
        <dbReference type="ARBA" id="ARBA00004141"/>
    </source>
</evidence>
<feature type="transmembrane region" description="Helical" evidence="5">
    <location>
        <begin position="153"/>
        <end position="172"/>
    </location>
</feature>
<name>A0AAV7K1V8_9METZ</name>
<feature type="transmembrane region" description="Helical" evidence="5">
    <location>
        <begin position="118"/>
        <end position="141"/>
    </location>
</feature>
<keyword evidence="2 5" id="KW-0812">Transmembrane</keyword>
<dbReference type="Pfam" id="PF05154">
    <property type="entry name" value="TM2"/>
    <property type="match status" value="1"/>
</dbReference>
<feature type="domain" description="TM2" evidence="7">
    <location>
        <begin position="87"/>
        <end position="131"/>
    </location>
</feature>
<evidence type="ECO:0000256" key="6">
    <source>
        <dbReference type="SAM" id="SignalP"/>
    </source>
</evidence>
<sequence length="199" mass="22288">MNIRYSVILLLCYISQTNANCENRTVCLDSSILNGSTTSLVDCIDSECVCLSECFELNLTSKSCFLQTSSCYLYSLSDDTCHSTAPSWVTAFILSLLFGTTGADNFYINRFDYAIPQLLLFLSPLCGCFTLCSYCYCAMFLSIRKNLRPISMCLNVTALILASLAAIILPLITTSWNLVDWLLIAFNRRHDSNDCILTW</sequence>
<keyword evidence="4 5" id="KW-0472">Membrane</keyword>
<proteinExistence type="predicted"/>
<accession>A0AAV7K1V8</accession>
<keyword evidence="3 5" id="KW-1133">Transmembrane helix</keyword>
<gene>
    <name evidence="8" type="ORF">LOD99_2324</name>
</gene>
<organism evidence="8 9">
    <name type="scientific">Oopsacas minuta</name>
    <dbReference type="NCBI Taxonomy" id="111878"/>
    <lineage>
        <taxon>Eukaryota</taxon>
        <taxon>Metazoa</taxon>
        <taxon>Porifera</taxon>
        <taxon>Hexactinellida</taxon>
        <taxon>Hexasterophora</taxon>
        <taxon>Lyssacinosida</taxon>
        <taxon>Leucopsacidae</taxon>
        <taxon>Oopsacas</taxon>
    </lineage>
</organism>
<dbReference type="InterPro" id="IPR007829">
    <property type="entry name" value="TM2"/>
</dbReference>